<evidence type="ECO:0000313" key="3">
    <source>
        <dbReference type="Proteomes" id="UP001465976"/>
    </source>
</evidence>
<dbReference type="InterPro" id="IPR046521">
    <property type="entry name" value="DUF6698"/>
</dbReference>
<proteinExistence type="predicted"/>
<feature type="compositionally biased region" description="Polar residues" evidence="1">
    <location>
        <begin position="1"/>
        <end position="18"/>
    </location>
</feature>
<feature type="region of interest" description="Disordered" evidence="1">
    <location>
        <begin position="454"/>
        <end position="579"/>
    </location>
</feature>
<protein>
    <submittedName>
        <fullName evidence="2">Uncharacterized protein</fullName>
    </submittedName>
</protein>
<keyword evidence="3" id="KW-1185">Reference proteome</keyword>
<feature type="region of interest" description="Disordered" evidence="1">
    <location>
        <begin position="1"/>
        <end position="21"/>
    </location>
</feature>
<name>A0ABR3FB97_9AGAR</name>
<evidence type="ECO:0000313" key="2">
    <source>
        <dbReference type="EMBL" id="KAL0572511.1"/>
    </source>
</evidence>
<feature type="compositionally biased region" description="Polar residues" evidence="1">
    <location>
        <begin position="401"/>
        <end position="413"/>
    </location>
</feature>
<dbReference type="EMBL" id="JBAHYK010000621">
    <property type="protein sequence ID" value="KAL0572511.1"/>
    <property type="molecule type" value="Genomic_DNA"/>
</dbReference>
<feature type="region of interest" description="Disordered" evidence="1">
    <location>
        <begin position="384"/>
        <end position="428"/>
    </location>
</feature>
<dbReference type="Pfam" id="PF20414">
    <property type="entry name" value="DUF6698"/>
    <property type="match status" value="1"/>
</dbReference>
<feature type="compositionally biased region" description="Acidic residues" evidence="1">
    <location>
        <begin position="487"/>
        <end position="500"/>
    </location>
</feature>
<organism evidence="2 3">
    <name type="scientific">Marasmius crinis-equi</name>
    <dbReference type="NCBI Taxonomy" id="585013"/>
    <lineage>
        <taxon>Eukaryota</taxon>
        <taxon>Fungi</taxon>
        <taxon>Dikarya</taxon>
        <taxon>Basidiomycota</taxon>
        <taxon>Agaricomycotina</taxon>
        <taxon>Agaricomycetes</taxon>
        <taxon>Agaricomycetidae</taxon>
        <taxon>Agaricales</taxon>
        <taxon>Marasmiineae</taxon>
        <taxon>Marasmiaceae</taxon>
        <taxon>Marasmius</taxon>
    </lineage>
</organism>
<dbReference type="Proteomes" id="UP001465976">
    <property type="component" value="Unassembled WGS sequence"/>
</dbReference>
<comment type="caution">
    <text evidence="2">The sequence shown here is derived from an EMBL/GenBank/DDBJ whole genome shotgun (WGS) entry which is preliminary data.</text>
</comment>
<accession>A0ABR3FB97</accession>
<feature type="compositionally biased region" description="Pro residues" evidence="1">
    <location>
        <begin position="460"/>
        <end position="480"/>
    </location>
</feature>
<evidence type="ECO:0000256" key="1">
    <source>
        <dbReference type="SAM" id="MobiDB-lite"/>
    </source>
</evidence>
<feature type="compositionally biased region" description="Low complexity" evidence="1">
    <location>
        <begin position="534"/>
        <end position="543"/>
    </location>
</feature>
<sequence length="579" mass="62871">MSAPPSRTSSQAPATTYESDSDLEEIPVVRFVLPTAGPLTDAKARQIIADMQRNNDKLRTRIKELGTKVADLKGSAIAVGRRRGRPPKAQPLRTLDVPRDTMIALGKKWCVMEGAWIPTNAFLRLPNTTMPNPHSHERFENQENYDTGTVVQLHLYLKEQKHRDLAAEEPEFRDEFIPQVNSERSTALSTVRTAATSIFMGYNIPGDLWSSTKWPARSQNEVLRSLLAPPEGAPRNSRFSRIFFPNGVYNMDFLFMNDVLPKVLRVILFNKNSIEPNARITGSQLLGNVWGVTRVTAPSVALSAMVVQFILNGDENLTPVGATTKTEYYRNYQDFHRLIVLSSNSSWASTLFRFFNERVFKGGASSFRSEGVEDEIDGALIQLNLGPSDGNPVPPAVADNTAASASGSNTLASNDPAPPSINAPAPQYIPVPRSVREAHPLFTDGTEILGGETLATRHPLPTPSFRPSLLGPPGPPPPSFPAGSQAEAEDTELDDTEPEITEQAAVNQTQSGGRGRGRGNTRKGVVQDRANIEAAPAPTTKAAPRPHPKGRGKAAQAEAEAEAVGGRNTRARASRQAAA</sequence>
<gene>
    <name evidence="2" type="ORF">V5O48_009453</name>
</gene>
<reference evidence="2 3" key="1">
    <citation type="submission" date="2024-02" db="EMBL/GenBank/DDBJ databases">
        <title>A draft genome for the cacao thread blight pathogen Marasmius crinis-equi.</title>
        <authorList>
            <person name="Cohen S.P."/>
            <person name="Baruah I.K."/>
            <person name="Amoako-Attah I."/>
            <person name="Bukari Y."/>
            <person name="Meinhardt L.W."/>
            <person name="Bailey B.A."/>
        </authorList>
    </citation>
    <scope>NUCLEOTIDE SEQUENCE [LARGE SCALE GENOMIC DNA]</scope>
    <source>
        <strain evidence="2 3">GH-76</strain>
    </source>
</reference>